<accession>A0A318D977</accession>
<evidence type="ECO:0000313" key="2">
    <source>
        <dbReference type="Proteomes" id="UP000247689"/>
    </source>
</evidence>
<evidence type="ECO:0000313" key="1">
    <source>
        <dbReference type="EMBL" id="PXF64465.1"/>
    </source>
</evidence>
<dbReference type="EMBL" id="QICH01000001">
    <property type="protein sequence ID" value="PXF64465.1"/>
    <property type="molecule type" value="Genomic_DNA"/>
</dbReference>
<keyword evidence="2" id="KW-1185">Reference proteome</keyword>
<sequence length="112" mass="12756">MLGSRGGIVSCEVCSRFPCQIRSPQELKRSLRKASELVDSEKLEYLGKGYWGDRFAKIRHGGSWGDFVTNFFRCTHCTQLFHLHAETYHGSGGAFEAIDKIEKNEKFEPENP</sequence>
<dbReference type="AlphaFoldDB" id="A0A318D977"/>
<comment type="caution">
    <text evidence="1">The sequence shown here is derived from an EMBL/GenBank/DDBJ whole genome shotgun (WGS) entry which is preliminary data.</text>
</comment>
<proteinExistence type="predicted"/>
<organism evidence="1 2">
    <name type="scientific">Kangiella spongicola</name>
    <dbReference type="NCBI Taxonomy" id="796379"/>
    <lineage>
        <taxon>Bacteria</taxon>
        <taxon>Pseudomonadati</taxon>
        <taxon>Pseudomonadota</taxon>
        <taxon>Gammaproteobacteria</taxon>
        <taxon>Kangiellales</taxon>
        <taxon>Kangiellaceae</taxon>
        <taxon>Kangiella</taxon>
    </lineage>
</organism>
<protein>
    <submittedName>
        <fullName evidence="1">Uncharacterized protein</fullName>
    </submittedName>
</protein>
<gene>
    <name evidence="1" type="ORF">DL796_04825</name>
</gene>
<dbReference type="Proteomes" id="UP000247689">
    <property type="component" value="Unassembled WGS sequence"/>
</dbReference>
<name>A0A318D977_9GAMM</name>
<reference evidence="1 2" key="1">
    <citation type="submission" date="2018-05" db="EMBL/GenBank/DDBJ databases">
        <title>Kangiella spongicola genome sequence.</title>
        <authorList>
            <person name="Maclea K.S."/>
            <person name="Goen A.E."/>
            <person name="Kelley C."/>
            <person name="Underriner A."/>
            <person name="Silverwood T."/>
            <person name="Trachtenberg A.M."/>
        </authorList>
    </citation>
    <scope>NUCLEOTIDE SEQUENCE [LARGE SCALE GENOMIC DNA]</scope>
    <source>
        <strain evidence="1 2">ATCC BAA-2076</strain>
    </source>
</reference>